<sequence>MNQSGLPTPPPGHTTSNTNPASSSSSTVAVQSSNDASLASIVTTITSTSNPFHLNQYLRNCASREVREALLSSILPGSQDPLNLLNARNNTLGMLYILSARLHTVASDKPLWNHVESFCRDFVPEHARLAPDRGQHIFAHVVGALKLAITPLSDLLVKYPPTLSHLTTIHPIFLMICASSPGSAASAIQLEALKKLVLVQLIHHGKTSHPPKYMHPNLMRSFKSSPYASFVNAYPLQRDQLRTIVENEQQLFLNERTLGLITQALDRAPRWAIKKLTTTYLTLHLSDIGRRVGIANENEVKSLILSMIESLEISAEISVDGTVSFSDLPVKFDKAEVDRMLEQAQQQDGLLMRLEKEMERNKEYLTKAVKSKEDAAWGPAMDEDGAFGDRPSGNWAEEMSFT</sequence>
<dbReference type="GO" id="GO:0008180">
    <property type="term" value="C:COP9 signalosome"/>
    <property type="evidence" value="ECO:0007669"/>
    <property type="project" value="UniProtKB-KW"/>
</dbReference>
<gene>
    <name evidence="11" type="ORF">AZE42_09699</name>
</gene>
<keyword evidence="7" id="KW-0539">Nucleus</keyword>
<dbReference type="InterPro" id="IPR055089">
    <property type="entry name" value="COP9_N"/>
</dbReference>
<dbReference type="STRING" id="180088.A0A1J8QQZ9"/>
<dbReference type="Proteomes" id="UP000183567">
    <property type="component" value="Unassembled WGS sequence"/>
</dbReference>
<protein>
    <recommendedName>
        <fullName evidence="4">COP9 signalosome complex subunit 3</fullName>
    </recommendedName>
</protein>
<dbReference type="AlphaFoldDB" id="A0A1J8QQZ9"/>
<evidence type="ECO:0000256" key="2">
    <source>
        <dbReference type="ARBA" id="ARBA00004496"/>
    </source>
</evidence>
<feature type="domain" description="COP9 signalosome complex subunit 3 N-terminal helical repeats" evidence="10">
    <location>
        <begin position="173"/>
        <end position="214"/>
    </location>
</feature>
<comment type="caution">
    <text evidence="11">The sequence shown here is derived from an EMBL/GenBank/DDBJ whole genome shotgun (WGS) entry which is preliminary data.</text>
</comment>
<reference evidence="11 12" key="1">
    <citation type="submission" date="2016-03" db="EMBL/GenBank/DDBJ databases">
        <title>Comparative genomics of the ectomycorrhizal sister species Rhizopogon vinicolor and Rhizopogon vesiculosus (Basidiomycota: Boletales) reveals a divergence of the mating type B locus.</title>
        <authorList>
            <person name="Mujic A.B."/>
            <person name="Kuo A."/>
            <person name="Tritt A."/>
            <person name="Lipzen A."/>
            <person name="Chen C."/>
            <person name="Johnson J."/>
            <person name="Sharma A."/>
            <person name="Barry K."/>
            <person name="Grigoriev I.V."/>
            <person name="Spatafora J.W."/>
        </authorList>
    </citation>
    <scope>NUCLEOTIDE SEQUENCE [LARGE SCALE GENOMIC DNA]</scope>
    <source>
        <strain evidence="11 12">AM-OR11-056</strain>
    </source>
</reference>
<name>A0A1J8QQZ9_9AGAM</name>
<keyword evidence="5" id="KW-0963">Cytoplasm</keyword>
<dbReference type="EMBL" id="LVVM01002809">
    <property type="protein sequence ID" value="OJA15889.1"/>
    <property type="molecule type" value="Genomic_DNA"/>
</dbReference>
<feature type="compositionally biased region" description="Low complexity" evidence="8">
    <location>
        <begin position="14"/>
        <end position="29"/>
    </location>
</feature>
<feature type="domain" description="PCI" evidence="9">
    <location>
        <begin position="246"/>
        <end position="326"/>
    </location>
</feature>
<evidence type="ECO:0000259" key="10">
    <source>
        <dbReference type="Pfam" id="PF22788"/>
    </source>
</evidence>
<evidence type="ECO:0000256" key="6">
    <source>
        <dbReference type="ARBA" id="ARBA00022790"/>
    </source>
</evidence>
<dbReference type="OrthoDB" id="29061at2759"/>
<dbReference type="PANTHER" id="PTHR10758:SF1">
    <property type="entry name" value="COP9 SIGNALOSOME COMPLEX SUBUNIT 3"/>
    <property type="match status" value="1"/>
</dbReference>
<feature type="region of interest" description="Disordered" evidence="8">
    <location>
        <begin position="1"/>
        <end position="29"/>
    </location>
</feature>
<dbReference type="Pfam" id="PF22788">
    <property type="entry name" value="COP9_hel_rpt"/>
    <property type="match status" value="1"/>
</dbReference>
<evidence type="ECO:0000256" key="3">
    <source>
        <dbReference type="ARBA" id="ARBA00007084"/>
    </source>
</evidence>
<evidence type="ECO:0000256" key="8">
    <source>
        <dbReference type="SAM" id="MobiDB-lite"/>
    </source>
</evidence>
<feature type="region of interest" description="Disordered" evidence="8">
    <location>
        <begin position="374"/>
        <end position="402"/>
    </location>
</feature>
<evidence type="ECO:0000256" key="1">
    <source>
        <dbReference type="ARBA" id="ARBA00004123"/>
    </source>
</evidence>
<dbReference type="InterPro" id="IPR050756">
    <property type="entry name" value="CSN3"/>
</dbReference>
<dbReference type="GO" id="GO:0006511">
    <property type="term" value="P:ubiquitin-dependent protein catabolic process"/>
    <property type="evidence" value="ECO:0007669"/>
    <property type="project" value="TreeGrafter"/>
</dbReference>
<dbReference type="PANTHER" id="PTHR10758">
    <property type="entry name" value="26S PROTEASOME NON-ATPASE REGULATORY SUBUNIT 3/COP9 SIGNALOSOME COMPLEX SUBUNIT 3"/>
    <property type="match status" value="1"/>
</dbReference>
<evidence type="ECO:0000259" key="9">
    <source>
        <dbReference type="Pfam" id="PF01399"/>
    </source>
</evidence>
<evidence type="ECO:0000313" key="11">
    <source>
        <dbReference type="EMBL" id="OJA15889.1"/>
    </source>
</evidence>
<evidence type="ECO:0000256" key="5">
    <source>
        <dbReference type="ARBA" id="ARBA00022490"/>
    </source>
</evidence>
<organism evidence="11 12">
    <name type="scientific">Rhizopogon vesiculosus</name>
    <dbReference type="NCBI Taxonomy" id="180088"/>
    <lineage>
        <taxon>Eukaryota</taxon>
        <taxon>Fungi</taxon>
        <taxon>Dikarya</taxon>
        <taxon>Basidiomycota</taxon>
        <taxon>Agaricomycotina</taxon>
        <taxon>Agaricomycetes</taxon>
        <taxon>Agaricomycetidae</taxon>
        <taxon>Boletales</taxon>
        <taxon>Suillineae</taxon>
        <taxon>Rhizopogonaceae</taxon>
        <taxon>Rhizopogon</taxon>
    </lineage>
</organism>
<comment type="subcellular location">
    <subcellularLocation>
        <location evidence="2">Cytoplasm</location>
    </subcellularLocation>
    <subcellularLocation>
        <location evidence="1">Nucleus</location>
    </subcellularLocation>
</comment>
<dbReference type="Pfam" id="PF01399">
    <property type="entry name" value="PCI"/>
    <property type="match status" value="1"/>
</dbReference>
<proteinExistence type="inferred from homology"/>
<comment type="similarity">
    <text evidence="3">Belongs to the CSN3 family.</text>
</comment>
<evidence type="ECO:0000256" key="7">
    <source>
        <dbReference type="ARBA" id="ARBA00023242"/>
    </source>
</evidence>
<keyword evidence="12" id="KW-1185">Reference proteome</keyword>
<dbReference type="GO" id="GO:0005737">
    <property type="term" value="C:cytoplasm"/>
    <property type="evidence" value="ECO:0007669"/>
    <property type="project" value="UniProtKB-SubCell"/>
</dbReference>
<keyword evidence="6" id="KW-0736">Signalosome</keyword>
<evidence type="ECO:0000256" key="4">
    <source>
        <dbReference type="ARBA" id="ARBA00014878"/>
    </source>
</evidence>
<accession>A0A1J8QQZ9</accession>
<evidence type="ECO:0000313" key="12">
    <source>
        <dbReference type="Proteomes" id="UP000183567"/>
    </source>
</evidence>
<dbReference type="InterPro" id="IPR000717">
    <property type="entry name" value="PCI_dom"/>
</dbReference>